<dbReference type="RefSeq" id="WP_050349850.1">
    <property type="nucleotide sequence ID" value="NZ_BOSN01000003.1"/>
</dbReference>
<evidence type="ECO:0000313" key="8">
    <source>
        <dbReference type="Proteomes" id="UP000036780"/>
    </source>
</evidence>
<keyword evidence="8" id="KW-1185">Reference proteome</keyword>
<dbReference type="InterPro" id="IPR004715">
    <property type="entry name" value="PTS_IIA_fruc"/>
</dbReference>
<dbReference type="PANTHER" id="PTHR47738">
    <property type="entry name" value="PTS SYSTEM FRUCTOSE-LIKE EIIA COMPONENT-RELATED"/>
    <property type="match status" value="1"/>
</dbReference>
<dbReference type="CDD" id="cd00211">
    <property type="entry name" value="PTS_IIA_fru"/>
    <property type="match status" value="1"/>
</dbReference>
<evidence type="ECO:0000256" key="3">
    <source>
        <dbReference type="ARBA" id="ARBA00022553"/>
    </source>
</evidence>
<keyword evidence="3" id="KW-0597">Phosphoprotein</keyword>
<dbReference type="GO" id="GO:0008982">
    <property type="term" value="F:protein-N(PI)-phosphohistidine-sugar phosphotransferase activity"/>
    <property type="evidence" value="ECO:0007669"/>
    <property type="project" value="InterPro"/>
</dbReference>
<keyword evidence="5" id="KW-0808">Transferase</keyword>
<dbReference type="AlphaFoldDB" id="A0A0L0QV15"/>
<dbReference type="Proteomes" id="UP000036780">
    <property type="component" value="Unassembled WGS sequence"/>
</dbReference>
<dbReference type="PANTHER" id="PTHR47738:SF1">
    <property type="entry name" value="NITROGEN REGULATORY PROTEIN"/>
    <property type="match status" value="1"/>
</dbReference>
<dbReference type="SUPFAM" id="SSF55804">
    <property type="entry name" value="Phoshotransferase/anion transport protein"/>
    <property type="match status" value="1"/>
</dbReference>
<dbReference type="Gene3D" id="3.40.930.10">
    <property type="entry name" value="Mannitol-specific EII, Chain A"/>
    <property type="match status" value="1"/>
</dbReference>
<dbReference type="GO" id="GO:0005737">
    <property type="term" value="C:cytoplasm"/>
    <property type="evidence" value="ECO:0007669"/>
    <property type="project" value="UniProtKB-SubCell"/>
</dbReference>
<dbReference type="InterPro" id="IPR051541">
    <property type="entry name" value="PTS_SugarTrans_NitroReg"/>
</dbReference>
<dbReference type="GO" id="GO:0030295">
    <property type="term" value="F:protein kinase activator activity"/>
    <property type="evidence" value="ECO:0007669"/>
    <property type="project" value="TreeGrafter"/>
</dbReference>
<dbReference type="GeneID" id="66869262"/>
<accession>A0A0L0QV15</accession>
<proteinExistence type="predicted"/>
<dbReference type="NCBIfam" id="TIGR00848">
    <property type="entry name" value="fruA"/>
    <property type="match status" value="1"/>
</dbReference>
<evidence type="ECO:0000256" key="2">
    <source>
        <dbReference type="ARBA" id="ARBA00022448"/>
    </source>
</evidence>
<keyword evidence="4" id="KW-0762">Sugar transport</keyword>
<evidence type="ECO:0000256" key="1">
    <source>
        <dbReference type="ARBA" id="ARBA00004496"/>
    </source>
</evidence>
<dbReference type="InterPro" id="IPR002178">
    <property type="entry name" value="PTS_EIIA_type-2_dom"/>
</dbReference>
<organism evidence="7 8">
    <name type="scientific">Virgibacillus pantothenticus</name>
    <dbReference type="NCBI Taxonomy" id="1473"/>
    <lineage>
        <taxon>Bacteria</taxon>
        <taxon>Bacillati</taxon>
        <taxon>Bacillota</taxon>
        <taxon>Bacilli</taxon>
        <taxon>Bacillales</taxon>
        <taxon>Bacillaceae</taxon>
        <taxon>Virgibacillus</taxon>
    </lineage>
</organism>
<dbReference type="GO" id="GO:0016020">
    <property type="term" value="C:membrane"/>
    <property type="evidence" value="ECO:0007669"/>
    <property type="project" value="InterPro"/>
</dbReference>
<comment type="subcellular location">
    <subcellularLocation>
        <location evidence="1">Cytoplasm</location>
    </subcellularLocation>
</comment>
<keyword evidence="2" id="KW-0813">Transport</keyword>
<dbReference type="PROSITE" id="PS51094">
    <property type="entry name" value="PTS_EIIA_TYPE_2"/>
    <property type="match status" value="1"/>
</dbReference>
<name>A0A0L0QV15_VIRPA</name>
<dbReference type="OrthoDB" id="95460at2"/>
<dbReference type="EMBL" id="LGTO01000002">
    <property type="protein sequence ID" value="KNE22377.1"/>
    <property type="molecule type" value="Genomic_DNA"/>
</dbReference>
<protein>
    <submittedName>
        <fullName evidence="7">Uncharacterized protein</fullName>
    </submittedName>
</protein>
<dbReference type="FunFam" id="3.40.930.10:FF:000009">
    <property type="entry name" value="PTS system, fructose specific IIABC component"/>
    <property type="match status" value="1"/>
</dbReference>
<sequence length="154" mass="17390">MVTSILDMQHITFQTSAKTKDEALQFIADFAKEQGIVKSAKAYYKGLKKREEEVTTGFKNSIAIPHCKHRTVKKPGLILVKFKNPIDWESMDNQPVHITFALAIPEGKNQEHLTLLSTISRALIDEAFTKKILEASTTEEMFTVIKNKLLTQGN</sequence>
<dbReference type="Pfam" id="PF00359">
    <property type="entry name" value="PTS_EIIA_2"/>
    <property type="match status" value="1"/>
</dbReference>
<dbReference type="GO" id="GO:0009401">
    <property type="term" value="P:phosphoenolpyruvate-dependent sugar phosphotransferase system"/>
    <property type="evidence" value="ECO:0007669"/>
    <property type="project" value="UniProtKB-KW"/>
</dbReference>
<reference evidence="8" key="1">
    <citation type="submission" date="2015-07" db="EMBL/GenBank/DDBJ databases">
        <title>Fjat-10053 dsm26.</title>
        <authorList>
            <person name="Liu B."/>
            <person name="Wang J."/>
            <person name="Zhu Y."/>
            <person name="Liu G."/>
            <person name="Chen Q."/>
            <person name="Chen Z."/>
            <person name="Lan J."/>
            <person name="Che J."/>
            <person name="Ge C."/>
            <person name="Shi H."/>
            <person name="Pan Z."/>
            <person name="Liu X."/>
        </authorList>
    </citation>
    <scope>NUCLEOTIDE SEQUENCE [LARGE SCALE GENOMIC DNA]</scope>
    <source>
        <strain evidence="8">DSM 26</strain>
    </source>
</reference>
<keyword evidence="6" id="KW-0598">Phosphotransferase system</keyword>
<comment type="caution">
    <text evidence="7">The sequence shown here is derived from an EMBL/GenBank/DDBJ whole genome shotgun (WGS) entry which is preliminary data.</text>
</comment>
<gene>
    <name evidence="7" type="ORF">AFK71_01790</name>
</gene>
<dbReference type="PATRIC" id="fig|1473.5.peg.3268"/>
<evidence type="ECO:0000256" key="4">
    <source>
        <dbReference type="ARBA" id="ARBA00022597"/>
    </source>
</evidence>
<evidence type="ECO:0000256" key="5">
    <source>
        <dbReference type="ARBA" id="ARBA00022679"/>
    </source>
</evidence>
<evidence type="ECO:0000256" key="6">
    <source>
        <dbReference type="ARBA" id="ARBA00022683"/>
    </source>
</evidence>
<dbReference type="InterPro" id="IPR016152">
    <property type="entry name" value="PTrfase/Anion_transptr"/>
</dbReference>
<evidence type="ECO:0000313" key="7">
    <source>
        <dbReference type="EMBL" id="KNE22377.1"/>
    </source>
</evidence>